<dbReference type="PIRSF" id="PIRSF036659">
    <property type="entry name" value="BdbC"/>
    <property type="match status" value="1"/>
</dbReference>
<gene>
    <name evidence="13" type="ORF">ACFO4N_08820</name>
</gene>
<keyword evidence="9" id="KW-1015">Disulfide bond</keyword>
<feature type="transmembrane region" description="Helical" evidence="12">
    <location>
        <begin position="36"/>
        <end position="54"/>
    </location>
</feature>
<dbReference type="Pfam" id="PF02600">
    <property type="entry name" value="DsbB"/>
    <property type="match status" value="1"/>
</dbReference>
<keyword evidence="3" id="KW-0813">Transport</keyword>
<name>A0ABV9GKM1_9BACL</name>
<keyword evidence="10" id="KW-0143">Chaperone</keyword>
<dbReference type="NCBIfam" id="NF002849">
    <property type="entry name" value="PRK03113.1"/>
    <property type="match status" value="1"/>
</dbReference>
<dbReference type="Gene3D" id="1.20.1550.10">
    <property type="entry name" value="DsbB-like"/>
    <property type="match status" value="1"/>
</dbReference>
<reference evidence="14" key="1">
    <citation type="journal article" date="2019" name="Int. J. Syst. Evol. Microbiol.">
        <title>The Global Catalogue of Microorganisms (GCM) 10K type strain sequencing project: providing services to taxonomists for standard genome sequencing and annotation.</title>
        <authorList>
            <consortium name="The Broad Institute Genomics Platform"/>
            <consortium name="The Broad Institute Genome Sequencing Center for Infectious Disease"/>
            <person name="Wu L."/>
            <person name="Ma J."/>
        </authorList>
    </citation>
    <scope>NUCLEOTIDE SEQUENCE [LARGE SCALE GENOMIC DNA]</scope>
    <source>
        <strain evidence="14">CGMCC 1.16306</strain>
    </source>
</reference>
<evidence type="ECO:0000313" key="14">
    <source>
        <dbReference type="Proteomes" id="UP001596022"/>
    </source>
</evidence>
<evidence type="ECO:0000256" key="9">
    <source>
        <dbReference type="ARBA" id="ARBA00023157"/>
    </source>
</evidence>
<evidence type="ECO:0000256" key="10">
    <source>
        <dbReference type="ARBA" id="ARBA00023186"/>
    </source>
</evidence>
<dbReference type="InterPro" id="IPR003752">
    <property type="entry name" value="DiS_bond_form_DsbB/BdbC"/>
</dbReference>
<dbReference type="SUPFAM" id="SSF158442">
    <property type="entry name" value="DsbB-like"/>
    <property type="match status" value="1"/>
</dbReference>
<keyword evidence="5" id="KW-0249">Electron transport</keyword>
<evidence type="ECO:0000313" key="13">
    <source>
        <dbReference type="EMBL" id="MFC4618839.1"/>
    </source>
</evidence>
<evidence type="ECO:0000256" key="12">
    <source>
        <dbReference type="SAM" id="Phobius"/>
    </source>
</evidence>
<keyword evidence="11" id="KW-0676">Redox-active center</keyword>
<feature type="transmembrane region" description="Helical" evidence="12">
    <location>
        <begin position="102"/>
        <end position="128"/>
    </location>
</feature>
<keyword evidence="6 12" id="KW-1133">Transmembrane helix</keyword>
<evidence type="ECO:0000256" key="6">
    <source>
        <dbReference type="ARBA" id="ARBA00022989"/>
    </source>
</evidence>
<proteinExistence type="inferred from homology"/>
<organism evidence="13 14">
    <name type="scientific">Camelliibacillus cellulosilyticus</name>
    <dbReference type="NCBI Taxonomy" id="2174486"/>
    <lineage>
        <taxon>Bacteria</taxon>
        <taxon>Bacillati</taxon>
        <taxon>Bacillota</taxon>
        <taxon>Bacilli</taxon>
        <taxon>Bacillales</taxon>
        <taxon>Sporolactobacillaceae</taxon>
        <taxon>Camelliibacillus</taxon>
    </lineage>
</organism>
<dbReference type="Proteomes" id="UP001596022">
    <property type="component" value="Unassembled WGS sequence"/>
</dbReference>
<dbReference type="InterPro" id="IPR023380">
    <property type="entry name" value="DsbB-like_sf"/>
</dbReference>
<keyword evidence="4 12" id="KW-0812">Transmembrane</keyword>
<accession>A0ABV9GKM1</accession>
<evidence type="ECO:0000256" key="8">
    <source>
        <dbReference type="ARBA" id="ARBA00023136"/>
    </source>
</evidence>
<evidence type="ECO:0000256" key="1">
    <source>
        <dbReference type="ARBA" id="ARBA00004141"/>
    </source>
</evidence>
<protein>
    <submittedName>
        <fullName evidence="13">Disulfide oxidoreductase</fullName>
    </submittedName>
</protein>
<keyword evidence="7" id="KW-0560">Oxidoreductase</keyword>
<dbReference type="PANTHER" id="PTHR43469">
    <property type="entry name" value="DISULFIDE FORMATION PROTEIN-RELATED"/>
    <property type="match status" value="1"/>
</dbReference>
<feature type="transmembrane region" description="Helical" evidence="12">
    <location>
        <begin position="7"/>
        <end position="30"/>
    </location>
</feature>
<comment type="subcellular location">
    <subcellularLocation>
        <location evidence="1">Membrane</location>
        <topology evidence="1">Multi-pass membrane protein</topology>
    </subcellularLocation>
</comment>
<evidence type="ECO:0000256" key="2">
    <source>
        <dbReference type="ARBA" id="ARBA00007602"/>
    </source>
</evidence>
<keyword evidence="8 12" id="KW-0472">Membrane</keyword>
<evidence type="ECO:0000256" key="5">
    <source>
        <dbReference type="ARBA" id="ARBA00022982"/>
    </source>
</evidence>
<dbReference type="HAMAP" id="MF_00287">
    <property type="entry name" value="BdbC"/>
    <property type="match status" value="1"/>
</dbReference>
<keyword evidence="14" id="KW-1185">Reference proteome</keyword>
<evidence type="ECO:0000256" key="11">
    <source>
        <dbReference type="ARBA" id="ARBA00023284"/>
    </source>
</evidence>
<dbReference type="InterPro" id="IPR012187">
    <property type="entry name" value="Disulphide_bond_form_BdbC"/>
</dbReference>
<dbReference type="PANTHER" id="PTHR43469:SF1">
    <property type="entry name" value="SPBETA PROPHAGE-DERIVED DISULFIDE BOND FORMATION PROTEIN B"/>
    <property type="match status" value="1"/>
</dbReference>
<evidence type="ECO:0000256" key="3">
    <source>
        <dbReference type="ARBA" id="ARBA00022448"/>
    </source>
</evidence>
<dbReference type="EMBL" id="JBHSFW010000003">
    <property type="protein sequence ID" value="MFC4618839.1"/>
    <property type="molecule type" value="Genomic_DNA"/>
</dbReference>
<comment type="caution">
    <text evidence="13">The sequence shown here is derived from an EMBL/GenBank/DDBJ whole genome shotgun (WGS) entry which is preliminary data.</text>
</comment>
<dbReference type="RefSeq" id="WP_376845940.1">
    <property type="nucleotide sequence ID" value="NZ_JBHSFW010000003.1"/>
</dbReference>
<sequence>MINKNLYFAWVVALVATLGSLYFSEIAHFIPCKLCWFQRICMYPLSVILGIACFRNDRRIAIYALPLTVVGAIFSIVHICEQKLHVFKGICTGGDVPCSGEYIHWLGFITIPMLALAAFILISLALIMDIKKAKTEEMEDE</sequence>
<feature type="transmembrane region" description="Helical" evidence="12">
    <location>
        <begin position="61"/>
        <end position="79"/>
    </location>
</feature>
<comment type="similarity">
    <text evidence="2">Belongs to the DsbB family. BdbC subfamily.</text>
</comment>
<evidence type="ECO:0000256" key="7">
    <source>
        <dbReference type="ARBA" id="ARBA00023002"/>
    </source>
</evidence>
<evidence type="ECO:0000256" key="4">
    <source>
        <dbReference type="ARBA" id="ARBA00022692"/>
    </source>
</evidence>